<dbReference type="Gene3D" id="1.20.1050.130">
    <property type="match status" value="1"/>
</dbReference>
<dbReference type="CDD" id="cd02799">
    <property type="entry name" value="tRNA_bind_EMAP-II_like"/>
    <property type="match status" value="1"/>
</dbReference>
<dbReference type="Gene3D" id="2.40.50.140">
    <property type="entry name" value="Nucleic acid-binding proteins"/>
    <property type="match status" value="1"/>
</dbReference>
<dbReference type="SUPFAM" id="SSF47616">
    <property type="entry name" value="GST C-terminal domain-like"/>
    <property type="match status" value="1"/>
</dbReference>
<feature type="compositionally biased region" description="Low complexity" evidence="4">
    <location>
        <begin position="169"/>
        <end position="185"/>
    </location>
</feature>
<dbReference type="GO" id="GO:0000049">
    <property type="term" value="F:tRNA binding"/>
    <property type="evidence" value="ECO:0007669"/>
    <property type="project" value="UniProtKB-UniRule"/>
</dbReference>
<protein>
    <recommendedName>
        <fullName evidence="5">tRNA-binding domain-containing protein</fullName>
    </recommendedName>
</protein>
<evidence type="ECO:0000313" key="7">
    <source>
        <dbReference type="Proteomes" id="UP000256970"/>
    </source>
</evidence>
<organism evidence="6 7">
    <name type="scientific">Tetradesmus obliquus</name>
    <name type="common">Green alga</name>
    <name type="synonym">Acutodesmus obliquus</name>
    <dbReference type="NCBI Taxonomy" id="3088"/>
    <lineage>
        <taxon>Eukaryota</taxon>
        <taxon>Viridiplantae</taxon>
        <taxon>Chlorophyta</taxon>
        <taxon>core chlorophytes</taxon>
        <taxon>Chlorophyceae</taxon>
        <taxon>CS clade</taxon>
        <taxon>Sphaeropleales</taxon>
        <taxon>Scenedesmaceae</taxon>
        <taxon>Tetradesmus</taxon>
    </lineage>
</organism>
<dbReference type="AlphaFoldDB" id="A0A383V7V1"/>
<sequence>MASESSRKQILQLVAAYCGAAGNASPAADTVPALVSACQQVARSSSKADQLLGSQPSQQAQVLEWLSLASAELAGSVSDEKLSKINAALATRTFLAGGAAPSLADLLLFGLLHPAVSTLPAAQTNQSCNLLRWFDLIQHTSGAAAAGFAAVAVPLPAFVPLPPPPPVSSKPAASAATSATSAAPAQGGGKKEKAAAGGKAAAAADSSSSSKTTAAPAPAAAGAAAAAAAGAAPPEGAAAAAGGKQEKKEKKKEKKADAAPKPNKEAEEPRIDMLDIRVGKIVSVQQHPNADALYLEEIDVGEEKPRQEIDVGEEKPRQVISGLVKFVPKEQMEGRRVVVCCNLKPAKMRDIMSYGMVLCASNDTHDKVDPITPPEGVPVGERITFEGYTADPLEEVNPKRKILERLFPDLTTAADGTPTYKGVPFMTSKGPVASTLPNAHVA</sequence>
<name>A0A383V7V1_TETOB</name>
<dbReference type="STRING" id="3088.A0A383V7V1"/>
<keyword evidence="2 3" id="KW-0694">RNA-binding</keyword>
<feature type="region of interest" description="Disordered" evidence="4">
    <location>
        <begin position="235"/>
        <end position="270"/>
    </location>
</feature>
<dbReference type="PANTHER" id="PTHR11586:SF33">
    <property type="entry name" value="AMINOACYL TRNA SYNTHASE COMPLEX-INTERACTING MULTIFUNCTIONAL PROTEIN 1"/>
    <property type="match status" value="1"/>
</dbReference>
<dbReference type="InterPro" id="IPR012340">
    <property type="entry name" value="NA-bd_OB-fold"/>
</dbReference>
<dbReference type="InterPro" id="IPR051270">
    <property type="entry name" value="Tyrosine-tRNA_ligase_regulator"/>
</dbReference>
<reference evidence="6 7" key="1">
    <citation type="submission" date="2016-10" db="EMBL/GenBank/DDBJ databases">
        <authorList>
            <person name="Cai Z."/>
        </authorList>
    </citation>
    <scope>NUCLEOTIDE SEQUENCE [LARGE SCALE GENOMIC DNA]</scope>
</reference>
<feature type="compositionally biased region" description="Basic and acidic residues" evidence="4">
    <location>
        <begin position="244"/>
        <end position="270"/>
    </location>
</feature>
<evidence type="ECO:0000256" key="4">
    <source>
        <dbReference type="SAM" id="MobiDB-lite"/>
    </source>
</evidence>
<gene>
    <name evidence="6" type="ORF">BQ4739_LOCUS1383</name>
</gene>
<feature type="domain" description="TRNA-binding" evidence="5">
    <location>
        <begin position="270"/>
        <end position="384"/>
    </location>
</feature>
<dbReference type="InterPro" id="IPR036282">
    <property type="entry name" value="Glutathione-S-Trfase_C_sf"/>
</dbReference>
<evidence type="ECO:0000259" key="5">
    <source>
        <dbReference type="PROSITE" id="PS50886"/>
    </source>
</evidence>
<dbReference type="InterPro" id="IPR053836">
    <property type="entry name" value="Arc1-like_N"/>
</dbReference>
<dbReference type="EMBL" id="FNXT01000111">
    <property type="protein sequence ID" value="SZX60842.1"/>
    <property type="molecule type" value="Genomic_DNA"/>
</dbReference>
<dbReference type="Proteomes" id="UP000256970">
    <property type="component" value="Unassembled WGS sequence"/>
</dbReference>
<dbReference type="SUPFAM" id="SSF50249">
    <property type="entry name" value="Nucleic acid-binding proteins"/>
    <property type="match status" value="2"/>
</dbReference>
<evidence type="ECO:0000256" key="1">
    <source>
        <dbReference type="ARBA" id="ARBA00022555"/>
    </source>
</evidence>
<keyword evidence="1 3" id="KW-0820">tRNA-binding</keyword>
<dbReference type="InterPro" id="IPR002547">
    <property type="entry name" value="tRNA-bd_dom"/>
</dbReference>
<accession>A0A383V7V1</accession>
<keyword evidence="7" id="KW-1185">Reference proteome</keyword>
<evidence type="ECO:0000313" key="6">
    <source>
        <dbReference type="EMBL" id="SZX60842.1"/>
    </source>
</evidence>
<dbReference type="GO" id="GO:0032991">
    <property type="term" value="C:protein-containing complex"/>
    <property type="evidence" value="ECO:0007669"/>
    <property type="project" value="UniProtKB-ARBA"/>
</dbReference>
<dbReference type="Pfam" id="PF01588">
    <property type="entry name" value="tRNA_bind"/>
    <property type="match status" value="2"/>
</dbReference>
<evidence type="ECO:0000256" key="3">
    <source>
        <dbReference type="PROSITE-ProRule" id="PRU00209"/>
    </source>
</evidence>
<proteinExistence type="predicted"/>
<dbReference type="PROSITE" id="PS50886">
    <property type="entry name" value="TRBD"/>
    <property type="match status" value="1"/>
</dbReference>
<feature type="region of interest" description="Disordered" evidence="4">
    <location>
        <begin position="166"/>
        <end position="196"/>
    </location>
</feature>
<dbReference type="PANTHER" id="PTHR11586">
    <property type="entry name" value="TRNA-AMINOACYLATION COFACTOR ARC1 FAMILY MEMBER"/>
    <property type="match status" value="1"/>
</dbReference>
<evidence type="ECO:0000256" key="2">
    <source>
        <dbReference type="ARBA" id="ARBA00022884"/>
    </source>
</evidence>
<dbReference type="Pfam" id="PF21972">
    <property type="entry name" value="Arc1p_N_like"/>
    <property type="match status" value="1"/>
</dbReference>